<feature type="transmembrane region" description="Helical" evidence="2">
    <location>
        <begin position="82"/>
        <end position="107"/>
    </location>
</feature>
<dbReference type="InterPro" id="IPR032689">
    <property type="entry name" value="TraG-D_C"/>
</dbReference>
<comment type="caution">
    <text evidence="4">The sequence shown here is derived from an EMBL/GenBank/DDBJ whole genome shotgun (WGS) entry which is preliminary data.</text>
</comment>
<dbReference type="AlphaFoldDB" id="A0A1J5TU16"/>
<dbReference type="Pfam" id="PF12696">
    <property type="entry name" value="TraG-D_C"/>
    <property type="match status" value="1"/>
</dbReference>
<dbReference type="Gene3D" id="3.40.50.300">
    <property type="entry name" value="P-loop containing nucleotide triphosphate hydrolases"/>
    <property type="match status" value="1"/>
</dbReference>
<feature type="domain" description="TraD/TraG TraM recognition site" evidence="3">
    <location>
        <begin position="427"/>
        <end position="539"/>
    </location>
</feature>
<accession>A0A1J5TU16</accession>
<reference evidence="4" key="1">
    <citation type="submission" date="2016-10" db="EMBL/GenBank/DDBJ databases">
        <title>Sequence of Gallionella enrichment culture.</title>
        <authorList>
            <person name="Poehlein A."/>
            <person name="Muehling M."/>
            <person name="Daniel R."/>
        </authorList>
    </citation>
    <scope>NUCLEOTIDE SEQUENCE</scope>
</reference>
<organism evidence="4">
    <name type="scientific">mine drainage metagenome</name>
    <dbReference type="NCBI Taxonomy" id="410659"/>
    <lineage>
        <taxon>unclassified sequences</taxon>
        <taxon>metagenomes</taxon>
        <taxon>ecological metagenomes</taxon>
    </lineage>
</organism>
<evidence type="ECO:0000256" key="1">
    <source>
        <dbReference type="SAM" id="MobiDB-lite"/>
    </source>
</evidence>
<keyword evidence="2" id="KW-0472">Membrane</keyword>
<feature type="transmembrane region" description="Helical" evidence="2">
    <location>
        <begin position="43"/>
        <end position="61"/>
    </location>
</feature>
<evidence type="ECO:0000259" key="3">
    <source>
        <dbReference type="Pfam" id="PF12696"/>
    </source>
</evidence>
<name>A0A1J5TU16_9ZZZZ</name>
<gene>
    <name evidence="4" type="ORF">GALL_08430</name>
</gene>
<proteinExistence type="predicted"/>
<keyword evidence="2" id="KW-0812">Transmembrane</keyword>
<dbReference type="SUPFAM" id="SSF52540">
    <property type="entry name" value="P-loop containing nucleoside triphosphate hydrolases"/>
    <property type="match status" value="1"/>
</dbReference>
<evidence type="ECO:0000256" key="2">
    <source>
        <dbReference type="SAM" id="Phobius"/>
    </source>
</evidence>
<dbReference type="EMBL" id="MLJW01000001">
    <property type="protein sequence ID" value="OIR19957.1"/>
    <property type="molecule type" value="Genomic_DNA"/>
</dbReference>
<evidence type="ECO:0000313" key="4">
    <source>
        <dbReference type="EMBL" id="OIR19957.1"/>
    </source>
</evidence>
<feature type="region of interest" description="Disordered" evidence="1">
    <location>
        <begin position="508"/>
        <end position="529"/>
    </location>
</feature>
<protein>
    <submittedName>
        <fullName evidence="4">AAA-like domain protein</fullName>
    </submittedName>
</protein>
<dbReference type="InterPro" id="IPR027417">
    <property type="entry name" value="P-loop_NTPase"/>
</dbReference>
<keyword evidence="2" id="KW-1133">Transmembrane helix</keyword>
<sequence>MHTLRALVFKWEVRMEILEKLSASLLSASKAIASPVLSLPAWWMFLVGLIPLVLWLVGRRLSTVVKPERPYISPVLRFFGSLSKWTGLIVIAGELTWLSVLLMMLFIHQLLSEVGAKEAIWQSWLVVYESGDGHVLRWLQGCLTGLAVALPISIYYIPRWERGDGFQDVEELVARFKKLNGYDPRPYINLKIGCFIGRTLSGKPIYIPWRKLRETHVQVLGMTSCGKGVAMTLVAYQCILNGECAVWFDPKFDRNTPRILREAAKLAGREFHMIDLNHGSGPQLNPIDGVSKHQIEELFVAAFDLKGKGTDGDFHRGKDVDAATETAAVAMQTPGISIPELFKQCASTKSITDQENFWRQFRKLASLPVVNTRAGLNLVDAIASRHVIYFVGSTDNEQVKMLQKLLLVRVMQIIKGRKRLDVHEPTCIVLDEFKHLLSPAALTSLGVVRDFDTHILLAHQSQGDLESCPGIEPAEAYGAVVDNTALKIVYRIGDADYAERLAKVSGKRRTYTESSAKQPDDQGAATGNWREDKADYIDMSLFTHLPMPSDRDGQASSGVLFGIGKAQPFYVGPIAVPKDTPMPNPVVAPACSKSEDGPATELI</sequence>